<proteinExistence type="predicted"/>
<accession>A0ABW0LJD3</accession>
<keyword evidence="2" id="KW-1185">Reference proteome</keyword>
<dbReference type="Pfam" id="PF09953">
    <property type="entry name" value="DUF2187"/>
    <property type="match status" value="1"/>
</dbReference>
<reference evidence="2" key="1">
    <citation type="journal article" date="2019" name="Int. J. Syst. Evol. Microbiol.">
        <title>The Global Catalogue of Microorganisms (GCM) 10K type strain sequencing project: providing services to taxonomists for standard genome sequencing and annotation.</title>
        <authorList>
            <consortium name="The Broad Institute Genomics Platform"/>
            <consortium name="The Broad Institute Genome Sequencing Center for Infectious Disease"/>
            <person name="Wu L."/>
            <person name="Ma J."/>
        </authorList>
    </citation>
    <scope>NUCLEOTIDE SEQUENCE [LARGE SCALE GENOMIC DNA]</scope>
    <source>
        <strain evidence="2">CGMCC 1.12237</strain>
    </source>
</reference>
<comment type="caution">
    <text evidence="1">The sequence shown here is derived from an EMBL/GenBank/DDBJ whole genome shotgun (WGS) entry which is preliminary data.</text>
</comment>
<name>A0ABW0LJD3_9BACI</name>
<organism evidence="1 2">
    <name type="scientific">Lederbergia graminis</name>
    <dbReference type="NCBI Taxonomy" id="735518"/>
    <lineage>
        <taxon>Bacteria</taxon>
        <taxon>Bacillati</taxon>
        <taxon>Bacillota</taxon>
        <taxon>Bacilli</taxon>
        <taxon>Bacillales</taxon>
        <taxon>Bacillaceae</taxon>
        <taxon>Lederbergia</taxon>
    </lineage>
</organism>
<dbReference type="EMBL" id="JBHSMC010000014">
    <property type="protein sequence ID" value="MFC5465430.1"/>
    <property type="molecule type" value="Genomic_DNA"/>
</dbReference>
<sequence length="72" mass="8057">MEASSKNVFENKKVAKIGDKVIFTRQGYSIVGKVTIVKEESVIVYISNMDAKRLKIDTPVTVVAHKNYKVLS</sequence>
<protein>
    <submittedName>
        <fullName evidence="1">DUF2187 family protein</fullName>
    </submittedName>
</protein>
<gene>
    <name evidence="1" type="ORF">ACFPM4_11780</name>
</gene>
<dbReference type="Proteomes" id="UP001596147">
    <property type="component" value="Unassembled WGS sequence"/>
</dbReference>
<evidence type="ECO:0000313" key="1">
    <source>
        <dbReference type="EMBL" id="MFC5465430.1"/>
    </source>
</evidence>
<evidence type="ECO:0000313" key="2">
    <source>
        <dbReference type="Proteomes" id="UP001596147"/>
    </source>
</evidence>
<dbReference type="InterPro" id="IPR018690">
    <property type="entry name" value="DUF2187"/>
</dbReference>